<dbReference type="Proteomes" id="UP000305095">
    <property type="component" value="Unassembled WGS sequence"/>
</dbReference>
<dbReference type="InterPro" id="IPR000531">
    <property type="entry name" value="Beta-barrel_TonB"/>
</dbReference>
<sequence length="766" mass="82471">MASLRSKRGLLASNAAINAALLGSVVLVPMGADVACAQAQASPPQNNVSELPAVTVDEPGVAKKRGAVVSSQNTRASRAAAANRRRNTTAPAQSQAPRSQGVGGAIGTTTGYVATASTAGTKTSTALIETPQSLSVVTQKELRDRNVQTLKDAVSYTPGVTTTAFGYDPRFDSFYIRGFDATYTGIYRDGLRQGGGNFAIPKIEPYGLDSVSILRGPASGLYGLGSPGGIVDVTTKRPPLTSFGEVQLQGGTYDRYQGSFDVGGPVPGSDQLYYRLTGLLRDAKTWYPGNDDDRAYIAPALTWRPDADTSFTILSEYQKSRTAASIGNFRTSDGQLTNIYSNDPAFSAMDQKQYRVGYAFEHNVDDVWTVRQNFRFYQVDVDAKYTQIDSIDSNTNLASRSAWRILDSFNTVTLDNQVEAKFMLGAIRNTALFGVDYGHSYYNDKIGYGPAPDLNLLTMNYGAQAIATPAFSIFNKQSTDEVGVYAQEQAKLGGFILTLNGRQSWVSQTTTAGLDGVPSTQKATAFTGRAGLSYVFDDGIAPYVSYATAFAPQVGVDASGLPFRPTTGEQKEVGIKYQMPNLPVLLTAAVFDITQDNVLRTDPNNMAFQAATGQVESKGVELEAKLALKQGFDLTAAYTHLNVVITQGNPDTTGNELSGIPRNSFAAFGKYTFQSGVPVEGLGLGLGVRYIGTNFGNDQNTFQNAATTLFDAVIDYDLGKLDRRFLGATMRVNATNLFDTHYQTCQSGYCYAGERRQVIGTLSYRW</sequence>
<dbReference type="InterPro" id="IPR039426">
    <property type="entry name" value="TonB-dep_rcpt-like"/>
</dbReference>
<dbReference type="PANTHER" id="PTHR32552:SF68">
    <property type="entry name" value="FERRICHROME OUTER MEMBRANE TRANSPORTER_PHAGE RECEPTOR"/>
    <property type="match status" value="1"/>
</dbReference>
<keyword evidence="9" id="KW-0406">Ion transport</keyword>
<proteinExistence type="inferred from homology"/>
<keyword evidence="4 14" id="KW-1134">Transmembrane beta strand</keyword>
<dbReference type="EMBL" id="SZZP01000024">
    <property type="protein sequence ID" value="TKV77420.1"/>
    <property type="molecule type" value="Genomic_DNA"/>
</dbReference>
<feature type="compositionally biased region" description="Low complexity" evidence="16">
    <location>
        <begin position="70"/>
        <end position="82"/>
    </location>
</feature>
<accession>A0A4U6RSU9</accession>
<evidence type="ECO:0000256" key="9">
    <source>
        <dbReference type="ARBA" id="ARBA00023065"/>
    </source>
</evidence>
<evidence type="ECO:0000256" key="16">
    <source>
        <dbReference type="SAM" id="MobiDB-lite"/>
    </source>
</evidence>
<dbReference type="Gene3D" id="2.170.130.10">
    <property type="entry name" value="TonB-dependent receptor, plug domain"/>
    <property type="match status" value="1"/>
</dbReference>
<dbReference type="GO" id="GO:0009279">
    <property type="term" value="C:cell outer membrane"/>
    <property type="evidence" value="ECO:0007669"/>
    <property type="project" value="UniProtKB-SubCell"/>
</dbReference>
<evidence type="ECO:0000256" key="8">
    <source>
        <dbReference type="ARBA" id="ARBA00023004"/>
    </source>
</evidence>
<evidence type="ECO:0000256" key="10">
    <source>
        <dbReference type="ARBA" id="ARBA00023077"/>
    </source>
</evidence>
<name>A0A4U6RSU9_BRAEL</name>
<dbReference type="InterPro" id="IPR010105">
    <property type="entry name" value="TonB_sidphr_rcpt"/>
</dbReference>
<keyword evidence="3 14" id="KW-0813">Transport</keyword>
<evidence type="ECO:0000259" key="17">
    <source>
        <dbReference type="Pfam" id="PF00593"/>
    </source>
</evidence>
<evidence type="ECO:0000256" key="11">
    <source>
        <dbReference type="ARBA" id="ARBA00023136"/>
    </source>
</evidence>
<dbReference type="GO" id="GO:0038023">
    <property type="term" value="F:signaling receptor activity"/>
    <property type="evidence" value="ECO:0007669"/>
    <property type="project" value="InterPro"/>
</dbReference>
<keyword evidence="12 19" id="KW-0675">Receptor</keyword>
<evidence type="ECO:0000256" key="6">
    <source>
        <dbReference type="ARBA" id="ARBA00022692"/>
    </source>
</evidence>
<evidence type="ECO:0000256" key="7">
    <source>
        <dbReference type="ARBA" id="ARBA00022729"/>
    </source>
</evidence>
<protein>
    <submittedName>
        <fullName evidence="19">TonB-dependent siderophore receptor</fullName>
    </submittedName>
</protein>
<dbReference type="GO" id="GO:0015344">
    <property type="term" value="F:siderophore uptake transmembrane transporter activity"/>
    <property type="evidence" value="ECO:0007669"/>
    <property type="project" value="TreeGrafter"/>
</dbReference>
<evidence type="ECO:0000313" key="20">
    <source>
        <dbReference type="Proteomes" id="UP000305095"/>
    </source>
</evidence>
<feature type="domain" description="TonB-dependent receptor-like beta-barrel" evidence="17">
    <location>
        <begin position="303"/>
        <end position="737"/>
    </location>
</feature>
<feature type="domain" description="TonB-dependent receptor plug" evidence="18">
    <location>
        <begin position="128"/>
        <end position="230"/>
    </location>
</feature>
<dbReference type="FunFam" id="2.170.130.10:FF:000001">
    <property type="entry name" value="Catecholate siderophore TonB-dependent receptor"/>
    <property type="match status" value="1"/>
</dbReference>
<feature type="region of interest" description="Disordered" evidence="16">
    <location>
        <begin position="65"/>
        <end position="104"/>
    </location>
</feature>
<dbReference type="Gene3D" id="2.40.170.20">
    <property type="entry name" value="TonB-dependent receptor, beta-barrel domain"/>
    <property type="match status" value="1"/>
</dbReference>
<dbReference type="NCBIfam" id="TIGR01783">
    <property type="entry name" value="TonB-siderophor"/>
    <property type="match status" value="1"/>
</dbReference>
<dbReference type="SUPFAM" id="SSF56935">
    <property type="entry name" value="Porins"/>
    <property type="match status" value="1"/>
</dbReference>
<evidence type="ECO:0000256" key="13">
    <source>
        <dbReference type="ARBA" id="ARBA00023237"/>
    </source>
</evidence>
<evidence type="ECO:0000259" key="18">
    <source>
        <dbReference type="Pfam" id="PF07715"/>
    </source>
</evidence>
<keyword evidence="10 15" id="KW-0798">TonB box</keyword>
<evidence type="ECO:0000256" key="5">
    <source>
        <dbReference type="ARBA" id="ARBA00022496"/>
    </source>
</evidence>
<comment type="subcellular location">
    <subcellularLocation>
        <location evidence="1 14">Cell outer membrane</location>
        <topology evidence="1 14">Multi-pass membrane protein</topology>
    </subcellularLocation>
</comment>
<comment type="similarity">
    <text evidence="2 14 15">Belongs to the TonB-dependent receptor family.</text>
</comment>
<dbReference type="PANTHER" id="PTHR32552">
    <property type="entry name" value="FERRICHROME IRON RECEPTOR-RELATED"/>
    <property type="match status" value="1"/>
</dbReference>
<dbReference type="AlphaFoldDB" id="A0A4U6RSU9"/>
<keyword evidence="13 14" id="KW-0998">Cell outer membrane</keyword>
<dbReference type="GO" id="GO:0015891">
    <property type="term" value="P:siderophore transport"/>
    <property type="evidence" value="ECO:0007669"/>
    <property type="project" value="InterPro"/>
</dbReference>
<dbReference type="Pfam" id="PF00593">
    <property type="entry name" value="TonB_dep_Rec_b-barrel"/>
    <property type="match status" value="1"/>
</dbReference>
<evidence type="ECO:0000256" key="1">
    <source>
        <dbReference type="ARBA" id="ARBA00004571"/>
    </source>
</evidence>
<evidence type="ECO:0000256" key="4">
    <source>
        <dbReference type="ARBA" id="ARBA00022452"/>
    </source>
</evidence>
<reference evidence="19 20" key="1">
    <citation type="submission" date="2019-05" db="EMBL/GenBank/DDBJ databases">
        <title>Draft Genome of Bradyrhizobium elkanii strain SEMIA 938, Used in Commercial Inoculants for Lupinus spp. in Brazil.</title>
        <authorList>
            <person name="Hungria M."/>
            <person name="Delamuta J.R.M."/>
            <person name="Ribeiro R.A."/>
            <person name="Nogueira M.A."/>
        </authorList>
    </citation>
    <scope>NUCLEOTIDE SEQUENCE [LARGE SCALE GENOMIC DNA]</scope>
    <source>
        <strain evidence="19 20">Semia 938</strain>
    </source>
</reference>
<dbReference type="InterPro" id="IPR012910">
    <property type="entry name" value="Plug_dom"/>
</dbReference>
<comment type="caution">
    <text evidence="19">The sequence shown here is derived from an EMBL/GenBank/DDBJ whole genome shotgun (WGS) entry which is preliminary data.</text>
</comment>
<evidence type="ECO:0000256" key="14">
    <source>
        <dbReference type="PROSITE-ProRule" id="PRU01360"/>
    </source>
</evidence>
<dbReference type="CDD" id="cd01347">
    <property type="entry name" value="ligand_gated_channel"/>
    <property type="match status" value="1"/>
</dbReference>
<dbReference type="PROSITE" id="PS52016">
    <property type="entry name" value="TONB_DEPENDENT_REC_3"/>
    <property type="match status" value="1"/>
</dbReference>
<evidence type="ECO:0000256" key="3">
    <source>
        <dbReference type="ARBA" id="ARBA00022448"/>
    </source>
</evidence>
<organism evidence="19 20">
    <name type="scientific">Bradyrhizobium elkanii</name>
    <dbReference type="NCBI Taxonomy" id="29448"/>
    <lineage>
        <taxon>Bacteria</taxon>
        <taxon>Pseudomonadati</taxon>
        <taxon>Pseudomonadota</taxon>
        <taxon>Alphaproteobacteria</taxon>
        <taxon>Hyphomicrobiales</taxon>
        <taxon>Nitrobacteraceae</taxon>
        <taxon>Bradyrhizobium</taxon>
    </lineage>
</organism>
<keyword evidence="6 14" id="KW-0812">Transmembrane</keyword>
<keyword evidence="11 14" id="KW-0472">Membrane</keyword>
<keyword evidence="7" id="KW-0732">Signal</keyword>
<keyword evidence="5" id="KW-0410">Iron transport</keyword>
<dbReference type="Pfam" id="PF07715">
    <property type="entry name" value="Plug"/>
    <property type="match status" value="1"/>
</dbReference>
<dbReference type="InterPro" id="IPR036942">
    <property type="entry name" value="Beta-barrel_TonB_sf"/>
</dbReference>
<evidence type="ECO:0000256" key="2">
    <source>
        <dbReference type="ARBA" id="ARBA00009810"/>
    </source>
</evidence>
<dbReference type="InterPro" id="IPR037066">
    <property type="entry name" value="Plug_dom_sf"/>
</dbReference>
<evidence type="ECO:0000256" key="12">
    <source>
        <dbReference type="ARBA" id="ARBA00023170"/>
    </source>
</evidence>
<evidence type="ECO:0000313" key="19">
    <source>
        <dbReference type="EMBL" id="TKV77420.1"/>
    </source>
</evidence>
<evidence type="ECO:0000256" key="15">
    <source>
        <dbReference type="RuleBase" id="RU003357"/>
    </source>
</evidence>
<keyword evidence="8" id="KW-0408">Iron</keyword>
<gene>
    <name evidence="19" type="ORF">FDV58_31965</name>
</gene>